<dbReference type="SUPFAM" id="SSF101898">
    <property type="entry name" value="NHL repeat"/>
    <property type="match status" value="1"/>
</dbReference>
<evidence type="ECO:0000313" key="2">
    <source>
        <dbReference type="EMBL" id="SVE47749.1"/>
    </source>
</evidence>
<accession>A0A383DTW8</accession>
<dbReference type="Pfam" id="PF01436">
    <property type="entry name" value="NHL"/>
    <property type="match status" value="1"/>
</dbReference>
<dbReference type="GO" id="GO:0008270">
    <property type="term" value="F:zinc ion binding"/>
    <property type="evidence" value="ECO:0007669"/>
    <property type="project" value="UniProtKB-KW"/>
</dbReference>
<evidence type="ECO:0008006" key="3">
    <source>
        <dbReference type="Google" id="ProtNLM"/>
    </source>
</evidence>
<dbReference type="PROSITE" id="PS51125">
    <property type="entry name" value="NHL"/>
    <property type="match status" value="3"/>
</dbReference>
<name>A0A383DTW8_9ZZZZ</name>
<dbReference type="InterPro" id="IPR001258">
    <property type="entry name" value="NHL_repeat"/>
</dbReference>
<proteinExistence type="predicted"/>
<protein>
    <recommendedName>
        <fullName evidence="3">6-bladed beta-propeller</fullName>
    </recommendedName>
</protein>
<sequence>MISQQVAGRVFNFNREVKLTPAWRSRSIVSVAVGEGDDVFLVHRGSDYYPNVPWTRTMRGSKLSKVIIGTVPDDEKFVGQFGGQGEAAGEFTWPVAVALDNQRNAYVTDEWLNRVSVFDKEGNFLKIWGKAGSGEGEFEGPSGIAFGPDEVLYIVDGRNNRVQKYTKDGDFLGQWGKGGLNAPWGVTVDQHGNVYVADHENHRVQKFSPDGQPLAT</sequence>
<dbReference type="InterPro" id="IPR011042">
    <property type="entry name" value="6-blade_b-propeller_TolB-like"/>
</dbReference>
<dbReference type="AlphaFoldDB" id="A0A383DTW8"/>
<dbReference type="PANTHER" id="PTHR24104:SF25">
    <property type="entry name" value="PROTEIN LIN-41"/>
    <property type="match status" value="1"/>
</dbReference>
<dbReference type="Pfam" id="PF17170">
    <property type="entry name" value="DUF5128"/>
    <property type="match status" value="1"/>
</dbReference>
<dbReference type="InterPro" id="IPR050952">
    <property type="entry name" value="TRIM-NHL_E3_ligases"/>
</dbReference>
<reference evidence="2" key="1">
    <citation type="submission" date="2018-05" db="EMBL/GenBank/DDBJ databases">
        <authorList>
            <person name="Lanie J.A."/>
            <person name="Ng W.-L."/>
            <person name="Kazmierczak K.M."/>
            <person name="Andrzejewski T.M."/>
            <person name="Davidsen T.M."/>
            <person name="Wayne K.J."/>
            <person name="Tettelin H."/>
            <person name="Glass J.I."/>
            <person name="Rusch D."/>
            <person name="Podicherti R."/>
            <person name="Tsui H.-C.T."/>
            <person name="Winkler M.E."/>
        </authorList>
    </citation>
    <scope>NUCLEOTIDE SEQUENCE</scope>
</reference>
<gene>
    <name evidence="2" type="ORF">METZ01_LOCUS500603</name>
</gene>
<dbReference type="CDD" id="cd05819">
    <property type="entry name" value="NHL"/>
    <property type="match status" value="1"/>
</dbReference>
<feature type="non-terminal residue" evidence="2">
    <location>
        <position position="216"/>
    </location>
</feature>
<keyword evidence="1" id="KW-0677">Repeat</keyword>
<dbReference type="PANTHER" id="PTHR24104">
    <property type="entry name" value="E3 UBIQUITIN-PROTEIN LIGASE NHLRC1-RELATED"/>
    <property type="match status" value="1"/>
</dbReference>
<dbReference type="Gene3D" id="2.120.10.30">
    <property type="entry name" value="TolB, C-terminal domain"/>
    <property type="match status" value="1"/>
</dbReference>
<dbReference type="EMBL" id="UINC01220017">
    <property type="protein sequence ID" value="SVE47749.1"/>
    <property type="molecule type" value="Genomic_DNA"/>
</dbReference>
<organism evidence="2">
    <name type="scientific">marine metagenome</name>
    <dbReference type="NCBI Taxonomy" id="408172"/>
    <lineage>
        <taxon>unclassified sequences</taxon>
        <taxon>metagenomes</taxon>
        <taxon>ecological metagenomes</taxon>
    </lineage>
</organism>
<evidence type="ECO:0000256" key="1">
    <source>
        <dbReference type="ARBA" id="ARBA00022737"/>
    </source>
</evidence>